<dbReference type="InterPro" id="IPR035899">
    <property type="entry name" value="DBL_dom_sf"/>
</dbReference>
<evidence type="ECO:0000259" key="3">
    <source>
        <dbReference type="PROSITE" id="PS50003"/>
    </source>
</evidence>
<evidence type="ECO:0000256" key="1">
    <source>
        <dbReference type="ARBA" id="ARBA00022658"/>
    </source>
</evidence>
<dbReference type="SMART" id="SM00036">
    <property type="entry name" value="CNH"/>
    <property type="match status" value="1"/>
</dbReference>
<name>A0A0C3BML5_SERVB</name>
<dbReference type="SUPFAM" id="SSF48065">
    <property type="entry name" value="DBL homology domain (DH-domain)"/>
    <property type="match status" value="1"/>
</dbReference>
<dbReference type="STRING" id="933852.A0A0C3BML5"/>
<dbReference type="Pfam" id="PF00780">
    <property type="entry name" value="CNH"/>
    <property type="match status" value="1"/>
</dbReference>
<keyword evidence="1" id="KW-0344">Guanine-nucleotide releasing factor</keyword>
<reference evidence="6 7" key="1">
    <citation type="submission" date="2014-04" db="EMBL/GenBank/DDBJ databases">
        <authorList>
            <consortium name="DOE Joint Genome Institute"/>
            <person name="Kuo A."/>
            <person name="Zuccaro A."/>
            <person name="Kohler A."/>
            <person name="Nagy L.G."/>
            <person name="Floudas D."/>
            <person name="Copeland A."/>
            <person name="Barry K.W."/>
            <person name="Cichocki N."/>
            <person name="Veneault-Fourrey C."/>
            <person name="LaButti K."/>
            <person name="Lindquist E.A."/>
            <person name="Lipzen A."/>
            <person name="Lundell T."/>
            <person name="Morin E."/>
            <person name="Murat C."/>
            <person name="Sun H."/>
            <person name="Tunlid A."/>
            <person name="Henrissat B."/>
            <person name="Grigoriev I.V."/>
            <person name="Hibbett D.S."/>
            <person name="Martin F."/>
            <person name="Nordberg H.P."/>
            <person name="Cantor M.N."/>
            <person name="Hua S.X."/>
        </authorList>
    </citation>
    <scope>NUCLEOTIDE SEQUENCE [LARGE SCALE GENOMIC DNA]</scope>
    <source>
        <strain evidence="6 7">MAFF 305830</strain>
    </source>
</reference>
<evidence type="ECO:0000259" key="5">
    <source>
        <dbReference type="PROSITE" id="PS50219"/>
    </source>
</evidence>
<dbReference type="InterPro" id="IPR001849">
    <property type="entry name" value="PH_domain"/>
</dbReference>
<feature type="domain" description="DH" evidence="4">
    <location>
        <begin position="195"/>
        <end position="362"/>
    </location>
</feature>
<dbReference type="PANTHER" id="PTHR46572:SF1">
    <property type="entry name" value="RHO1 GUANINE NUCLEOTIDE EXCHANGE FACTOR TUS1"/>
    <property type="match status" value="1"/>
</dbReference>
<gene>
    <name evidence="6" type="ORF">M408DRAFT_14127</name>
</gene>
<feature type="region of interest" description="Disordered" evidence="2">
    <location>
        <begin position="62"/>
        <end position="126"/>
    </location>
</feature>
<evidence type="ECO:0008006" key="8">
    <source>
        <dbReference type="Google" id="ProtNLM"/>
    </source>
</evidence>
<sequence length="924" mass="103911">MDHRRAHSAQARVYTPPLNPPPGAQPPRMQPMASPGLLNPSGHPTYRERTLSASSADFYASNHATSSQSTYPRHGQGTPGQPPAMFTFPEPQLYRSTSTGSFNPRKYQRQDTITPDSPGYGDPSAFSDEFFDRDEYAASVTSLEHSPSLRGEAFAQLSLDQDAIKKFQQGMLQENDQEWHRLVDPEARSALPDKEVFLAPLVQAQPPIIPADRIDAFVREVFWNLDSILDHHQRLVAALFDRQRDQHPIIQSVSDVILAATLAFTEDYEIYIKHYPLAEARHRREMRRNPAYQAFLSKCTTDKRTRKRDLITFISRPVTRLPRLKLILETVYKHTDPDHPDHETLPVILEILSDFLKSTQPGIAAAESRVKFVTFCENVVFKRGELIDMDLYGENRTMVHMDTVGRKDKSDTGYGSWGDYTAVLLDHYFILTREEKRGEITRYYVISRPIPLDFLRLGPFIGPPESRRESAENGGFLSLNSIFGESRPMYPFVIADASSETRRYTLFASSERERTKWKEMFEETMSLRAAWVDANRLFAFNPLSDGFMREQTVLVPSSLKKNLPGPMVTATMFTIGGRTYLAVGTQTGVYVGFREDASAFSRVLQLPKITVMAALPRHDRLILLVNGSLVSYSLQTLVNVATSRAPPGSLDKTLVKLAPKHSGQIHFFRVGKAAGRDILAYDSRSFGSSTIHTMEVRLDGLKATNKKGAYLPGVATDLQFLTKHLAIVSDRGMTILDPFEIANVLTVPEFSKANTSEPMAELKVKCDASRTLGIVPVPNGELLCIYDEYGCYINKHGEPIRKCGFVRWEVKAANFIFRAPHILLFGGNFVEVRHAPTGQFKQMLERKSINLLEQTGLSSDSGEFFVSWKGEHNDERGQSQALVEVLETRELSPLVANLERVSLERNTSAVSAAPIANPLWDEFN</sequence>
<protein>
    <recommendedName>
        <fullName evidence="8">DH domain-containing protein</fullName>
    </recommendedName>
</protein>
<dbReference type="SMART" id="SM00325">
    <property type="entry name" value="RhoGEF"/>
    <property type="match status" value="1"/>
</dbReference>
<accession>A0A0C3BML5</accession>
<dbReference type="Gene3D" id="1.20.900.10">
    <property type="entry name" value="Dbl homology (DH) domain"/>
    <property type="match status" value="1"/>
</dbReference>
<dbReference type="AlphaFoldDB" id="A0A0C3BML5"/>
<dbReference type="PROSITE" id="PS50219">
    <property type="entry name" value="CNH"/>
    <property type="match status" value="1"/>
</dbReference>
<keyword evidence="7" id="KW-1185">Reference proteome</keyword>
<dbReference type="PROSITE" id="PS50003">
    <property type="entry name" value="PH_DOMAIN"/>
    <property type="match status" value="1"/>
</dbReference>
<evidence type="ECO:0000259" key="4">
    <source>
        <dbReference type="PROSITE" id="PS50010"/>
    </source>
</evidence>
<dbReference type="Pfam" id="PF00621">
    <property type="entry name" value="RhoGEF"/>
    <property type="match status" value="1"/>
</dbReference>
<dbReference type="InterPro" id="IPR052233">
    <property type="entry name" value="Rho-type_GEFs"/>
</dbReference>
<reference evidence="7" key="2">
    <citation type="submission" date="2015-01" db="EMBL/GenBank/DDBJ databases">
        <title>Evolutionary Origins and Diversification of the Mycorrhizal Mutualists.</title>
        <authorList>
            <consortium name="DOE Joint Genome Institute"/>
            <consortium name="Mycorrhizal Genomics Consortium"/>
            <person name="Kohler A."/>
            <person name="Kuo A."/>
            <person name="Nagy L.G."/>
            <person name="Floudas D."/>
            <person name="Copeland A."/>
            <person name="Barry K.W."/>
            <person name="Cichocki N."/>
            <person name="Veneault-Fourrey C."/>
            <person name="LaButti K."/>
            <person name="Lindquist E.A."/>
            <person name="Lipzen A."/>
            <person name="Lundell T."/>
            <person name="Morin E."/>
            <person name="Murat C."/>
            <person name="Riley R."/>
            <person name="Ohm R."/>
            <person name="Sun H."/>
            <person name="Tunlid A."/>
            <person name="Henrissat B."/>
            <person name="Grigoriev I.V."/>
            <person name="Hibbett D.S."/>
            <person name="Martin F."/>
        </authorList>
    </citation>
    <scope>NUCLEOTIDE SEQUENCE [LARGE SCALE GENOMIC DNA]</scope>
    <source>
        <strain evidence="7">MAFF 305830</strain>
    </source>
</reference>
<dbReference type="PANTHER" id="PTHR46572">
    <property type="entry name" value="RHO1 GDP-GTP EXCHANGE PROTEIN 1-RELATED"/>
    <property type="match status" value="1"/>
</dbReference>
<dbReference type="SUPFAM" id="SSF50729">
    <property type="entry name" value="PH domain-like"/>
    <property type="match status" value="1"/>
</dbReference>
<dbReference type="EMBL" id="KN824278">
    <property type="protein sequence ID" value="KIM33349.1"/>
    <property type="molecule type" value="Genomic_DNA"/>
</dbReference>
<evidence type="ECO:0000313" key="6">
    <source>
        <dbReference type="EMBL" id="KIM33349.1"/>
    </source>
</evidence>
<dbReference type="Gene3D" id="2.30.29.30">
    <property type="entry name" value="Pleckstrin-homology domain (PH domain)/Phosphotyrosine-binding domain (PTB)"/>
    <property type="match status" value="1"/>
</dbReference>
<feature type="compositionally biased region" description="Pro residues" evidence="2">
    <location>
        <begin position="17"/>
        <end position="29"/>
    </location>
</feature>
<feature type="region of interest" description="Disordered" evidence="2">
    <location>
        <begin position="1"/>
        <end position="47"/>
    </location>
</feature>
<dbReference type="InterPro" id="IPR000219">
    <property type="entry name" value="DH_dom"/>
</dbReference>
<dbReference type="PROSITE" id="PS50010">
    <property type="entry name" value="DH_2"/>
    <property type="match status" value="1"/>
</dbReference>
<dbReference type="Proteomes" id="UP000054097">
    <property type="component" value="Unassembled WGS sequence"/>
</dbReference>
<evidence type="ECO:0000256" key="2">
    <source>
        <dbReference type="SAM" id="MobiDB-lite"/>
    </source>
</evidence>
<organism evidence="6 7">
    <name type="scientific">Serendipita vermifera MAFF 305830</name>
    <dbReference type="NCBI Taxonomy" id="933852"/>
    <lineage>
        <taxon>Eukaryota</taxon>
        <taxon>Fungi</taxon>
        <taxon>Dikarya</taxon>
        <taxon>Basidiomycota</taxon>
        <taxon>Agaricomycotina</taxon>
        <taxon>Agaricomycetes</taxon>
        <taxon>Sebacinales</taxon>
        <taxon>Serendipitaceae</taxon>
        <taxon>Serendipita</taxon>
    </lineage>
</organism>
<dbReference type="InterPro" id="IPR001180">
    <property type="entry name" value="CNH_dom"/>
</dbReference>
<dbReference type="HOGENOM" id="CLU_005275_0_0_1"/>
<feature type="domain" description="CNH" evidence="5">
    <location>
        <begin position="564"/>
        <end position="864"/>
    </location>
</feature>
<dbReference type="InterPro" id="IPR011993">
    <property type="entry name" value="PH-like_dom_sf"/>
</dbReference>
<feature type="compositionally biased region" description="Polar residues" evidence="2">
    <location>
        <begin position="62"/>
        <end position="71"/>
    </location>
</feature>
<feature type="domain" description="PH" evidence="3">
    <location>
        <begin position="397"/>
        <end position="526"/>
    </location>
</feature>
<dbReference type="GO" id="GO:0005085">
    <property type="term" value="F:guanyl-nucleotide exchange factor activity"/>
    <property type="evidence" value="ECO:0007669"/>
    <property type="project" value="UniProtKB-KW"/>
</dbReference>
<proteinExistence type="predicted"/>
<dbReference type="OrthoDB" id="2272012at2759"/>
<evidence type="ECO:0000313" key="7">
    <source>
        <dbReference type="Proteomes" id="UP000054097"/>
    </source>
</evidence>